<feature type="domain" description="AMP-binding enzyme C-terminal" evidence="3">
    <location>
        <begin position="402"/>
        <end position="477"/>
    </location>
</feature>
<comment type="caution">
    <text evidence="4">The sequence shown here is derived from an EMBL/GenBank/DDBJ whole genome shotgun (WGS) entry which is preliminary data.</text>
</comment>
<dbReference type="Gene3D" id="3.30.300.30">
    <property type="match status" value="1"/>
</dbReference>
<dbReference type="NCBIfam" id="NF005702">
    <property type="entry name" value="PRK07514.1"/>
    <property type="match status" value="1"/>
</dbReference>
<dbReference type="InterPro" id="IPR000873">
    <property type="entry name" value="AMP-dep_synth/lig_dom"/>
</dbReference>
<dbReference type="STRING" id="1123069.ruthe_03253"/>
<dbReference type="SUPFAM" id="SSF56801">
    <property type="entry name" value="Acetyl-CoA synthetase-like"/>
    <property type="match status" value="1"/>
</dbReference>
<sequence length="487" mass="51714">MMRFWPPHEGRGTPFLIHPDGGSLTHAAFLDRAARMAGALASAGLRPGDRLAALAGKSADFLALYAACLRGGFVFVPVNPAATDAEARYFLEDSGAALLVCDPARAEDLASAAPRLLTLAPDGSGTLADTAAQAAPLPPAARGPEDLAALLYTSGTTGRPKGAMLTQDNLLSNARALTGLWRFTAQDVLLHALPVFHTHGLFVAVNVPLLSGAAILLLSRFDAAEVLRLMPRATVLMGVPTFYVRLLADPGLTREATAHMRLFVSGSAPLLPETHAAFAARTGHRILERYGMTEANMVASNPYEGERRPGAVGFPLPGVELRIVGPDGAPVLPGGIGMLELRGPNLFRGYWRQPEKTAESFRPDGFFVTGDLAQCDADGYLHIVGRAKDVIISGGFNLYPREIEMVLDRVPGVRESAVVGVPHPDLGEAAIAVLACDPAHSPAAEAIRAALDAELARYKHPRHVVTVEELPRNAMGKVQKAALRERF</sequence>
<proteinExistence type="inferred from homology"/>
<feature type="non-terminal residue" evidence="4">
    <location>
        <position position="487"/>
    </location>
</feature>
<evidence type="ECO:0000313" key="4">
    <source>
        <dbReference type="EMBL" id="EPX82791.1"/>
    </source>
</evidence>
<dbReference type="InterPro" id="IPR020845">
    <property type="entry name" value="AMP-binding_CS"/>
</dbReference>
<evidence type="ECO:0000256" key="1">
    <source>
        <dbReference type="ARBA" id="ARBA00006432"/>
    </source>
</evidence>
<dbReference type="Proteomes" id="UP000015346">
    <property type="component" value="Unassembled WGS sequence"/>
</dbReference>
<dbReference type="Gene3D" id="3.40.50.12780">
    <property type="entry name" value="N-terminal domain of ligase-like"/>
    <property type="match status" value="1"/>
</dbReference>
<dbReference type="GO" id="GO:0031956">
    <property type="term" value="F:medium-chain fatty acid-CoA ligase activity"/>
    <property type="evidence" value="ECO:0007669"/>
    <property type="project" value="TreeGrafter"/>
</dbReference>
<dbReference type="PANTHER" id="PTHR43201:SF8">
    <property type="entry name" value="ACYL-COA SYNTHETASE FAMILY MEMBER 3"/>
    <property type="match status" value="1"/>
</dbReference>
<comment type="similarity">
    <text evidence="1">Belongs to the ATP-dependent AMP-binding enzyme family.</text>
</comment>
<dbReference type="EMBL" id="AOLV01000039">
    <property type="protein sequence ID" value="EPX82791.1"/>
    <property type="molecule type" value="Genomic_DNA"/>
</dbReference>
<protein>
    <submittedName>
        <fullName evidence="4">Acyl-CoA synthetase (AMP-forming)/AMP-acid ligase II</fullName>
    </submittedName>
</protein>
<dbReference type="InterPro" id="IPR045851">
    <property type="entry name" value="AMP-bd_C_sf"/>
</dbReference>
<dbReference type="PANTHER" id="PTHR43201">
    <property type="entry name" value="ACYL-COA SYNTHETASE"/>
    <property type="match status" value="1"/>
</dbReference>
<keyword evidence="5" id="KW-1185">Reference proteome</keyword>
<dbReference type="AlphaFoldDB" id="S9QMV7"/>
<dbReference type="InterPro" id="IPR042099">
    <property type="entry name" value="ANL_N_sf"/>
</dbReference>
<keyword evidence="4" id="KW-0436">Ligase</keyword>
<dbReference type="GO" id="GO:0006631">
    <property type="term" value="P:fatty acid metabolic process"/>
    <property type="evidence" value="ECO:0007669"/>
    <property type="project" value="TreeGrafter"/>
</dbReference>
<evidence type="ECO:0000259" key="3">
    <source>
        <dbReference type="Pfam" id="PF13193"/>
    </source>
</evidence>
<evidence type="ECO:0000259" key="2">
    <source>
        <dbReference type="Pfam" id="PF00501"/>
    </source>
</evidence>
<evidence type="ECO:0000313" key="5">
    <source>
        <dbReference type="Proteomes" id="UP000015346"/>
    </source>
</evidence>
<dbReference type="HOGENOM" id="CLU_000022_59_0_5"/>
<gene>
    <name evidence="4" type="ORF">ruthe_03253</name>
</gene>
<name>S9QMV7_9RHOB</name>
<organism evidence="4 5">
    <name type="scientific">Rubellimicrobium thermophilum DSM 16684</name>
    <dbReference type="NCBI Taxonomy" id="1123069"/>
    <lineage>
        <taxon>Bacteria</taxon>
        <taxon>Pseudomonadati</taxon>
        <taxon>Pseudomonadota</taxon>
        <taxon>Alphaproteobacteria</taxon>
        <taxon>Rhodobacterales</taxon>
        <taxon>Roseobacteraceae</taxon>
        <taxon>Rubellimicrobium</taxon>
    </lineage>
</organism>
<feature type="domain" description="AMP-dependent synthetase/ligase" evidence="2">
    <location>
        <begin position="13"/>
        <end position="351"/>
    </location>
</feature>
<dbReference type="Pfam" id="PF00501">
    <property type="entry name" value="AMP-binding"/>
    <property type="match status" value="1"/>
</dbReference>
<reference evidence="4 5" key="1">
    <citation type="journal article" date="2013" name="Stand. Genomic Sci.">
        <title>Genome sequence of the reddish-pigmented Rubellimicrobium thermophilum type strain (DSM 16684(T)), a member of the Roseobacter clade.</title>
        <authorList>
            <person name="Fiebig A."/>
            <person name="Riedel T."/>
            <person name="Gronow S."/>
            <person name="Petersen J."/>
            <person name="Klenk H.P."/>
            <person name="Goker M."/>
        </authorList>
    </citation>
    <scope>NUCLEOTIDE SEQUENCE [LARGE SCALE GENOMIC DNA]</scope>
    <source>
        <strain evidence="4 5">DSM 16684</strain>
    </source>
</reference>
<accession>S9QMV7</accession>
<dbReference type="PROSITE" id="PS00455">
    <property type="entry name" value="AMP_BINDING"/>
    <property type="match status" value="1"/>
</dbReference>
<dbReference type="Pfam" id="PF13193">
    <property type="entry name" value="AMP-binding_C"/>
    <property type="match status" value="1"/>
</dbReference>
<dbReference type="InterPro" id="IPR025110">
    <property type="entry name" value="AMP-bd_C"/>
</dbReference>
<dbReference type="CDD" id="cd05941">
    <property type="entry name" value="MCS"/>
    <property type="match status" value="1"/>
</dbReference>